<organism evidence="2 3">
    <name type="scientific">Rhodococcus opacus</name>
    <name type="common">Nocardia opaca</name>
    <dbReference type="NCBI Taxonomy" id="37919"/>
    <lineage>
        <taxon>Bacteria</taxon>
        <taxon>Bacillati</taxon>
        <taxon>Actinomycetota</taxon>
        <taxon>Actinomycetes</taxon>
        <taxon>Mycobacteriales</taxon>
        <taxon>Nocardiaceae</taxon>
        <taxon>Rhodococcus</taxon>
    </lineage>
</organism>
<dbReference type="PANTHER" id="PTHR32027:SF9">
    <property type="entry name" value="BLL3847 PROTEIN"/>
    <property type="match status" value="1"/>
</dbReference>
<protein>
    <recommendedName>
        <fullName evidence="1">Amidohydrolase 3 domain-containing protein</fullName>
    </recommendedName>
</protein>
<dbReference type="AlphaFoldDB" id="A0A076EY52"/>
<gene>
    <name evidence="2" type="ORF">EP51_28265</name>
</gene>
<dbReference type="InterPro" id="IPR013108">
    <property type="entry name" value="Amidohydro_3"/>
</dbReference>
<dbReference type="eggNOG" id="COG0402">
    <property type="taxonomic scope" value="Bacteria"/>
</dbReference>
<evidence type="ECO:0000259" key="1">
    <source>
        <dbReference type="Pfam" id="PF07969"/>
    </source>
</evidence>
<sequence length="397" mass="43279">MQETLIKNVRPLAGSAVDILVQDERIAAVGPSLTSSAPDAQVIDGDGHLVLPGFADAHTHIDKCTVGLGWYSRRSGRSWAEMIKDGQDYRERPDFDHHVQSSRQARASIAAGTTHLRTFVDIDPSARLKGLEGVLKTREDLAGALTINIVAFAQSGLLVTPGVDKLLEEALQNGADSVGGMDPAYYDRDPVKHLDVIFGLAEKYDKDVDIHFHEVGTLGAFTCELIIERVKTLGWHDRTVISHPNFLGDIEPAYADRLIEELAENRISITSNGPGGSHPNPPVKRLHQAGVACGMGNDGVGDTWNPFNRPDVLNRAYLVAFRNRLSGDDELEIALDLATFGGARVMRAESYGLEVGCYADLVLLPGETHVQTIIERPTERLVLKRGRIVARDGECLV</sequence>
<dbReference type="GO" id="GO:0016814">
    <property type="term" value="F:hydrolase activity, acting on carbon-nitrogen (but not peptide) bonds, in cyclic amidines"/>
    <property type="evidence" value="ECO:0007669"/>
    <property type="project" value="TreeGrafter"/>
</dbReference>
<dbReference type="InterPro" id="IPR032466">
    <property type="entry name" value="Metal_Hydrolase"/>
</dbReference>
<dbReference type="PANTHER" id="PTHR32027">
    <property type="entry name" value="CYTOSINE DEAMINASE"/>
    <property type="match status" value="1"/>
</dbReference>
<evidence type="ECO:0000313" key="3">
    <source>
        <dbReference type="Proteomes" id="UP000028488"/>
    </source>
</evidence>
<name>A0A076EY52_RHOOP</name>
<dbReference type="Proteomes" id="UP000028488">
    <property type="component" value="Chromosome"/>
</dbReference>
<evidence type="ECO:0000313" key="2">
    <source>
        <dbReference type="EMBL" id="AII08304.1"/>
    </source>
</evidence>
<dbReference type="Gene3D" id="2.30.40.10">
    <property type="entry name" value="Urease, subunit C, domain 1"/>
    <property type="match status" value="1"/>
</dbReference>
<dbReference type="NCBIfam" id="NF004636">
    <property type="entry name" value="PRK05985.1"/>
    <property type="match status" value="1"/>
</dbReference>
<dbReference type="EMBL" id="CP008947">
    <property type="protein sequence ID" value="AII08304.1"/>
    <property type="molecule type" value="Genomic_DNA"/>
</dbReference>
<accession>A0A076EY52</accession>
<dbReference type="SUPFAM" id="SSF51338">
    <property type="entry name" value="Composite domain of metallo-dependent hydrolases"/>
    <property type="match status" value="2"/>
</dbReference>
<reference evidence="2 3" key="1">
    <citation type="submission" date="2014-07" db="EMBL/GenBank/DDBJ databases">
        <title>Genome Sequence of Rhodococcus opacus Strain R7, a Biodegrader of Mono- and Polycyclic Aromatic Hydrocarbons.</title>
        <authorList>
            <person name="Di Gennaro P."/>
            <person name="Zampolli J."/>
            <person name="Presti I."/>
            <person name="Cappelletti M."/>
            <person name="D'Ursi P."/>
            <person name="Orro A."/>
            <person name="Mezzelani A."/>
            <person name="Milanesi L."/>
        </authorList>
    </citation>
    <scope>NUCLEOTIDE SEQUENCE [LARGE SCALE GENOMIC DNA]</scope>
    <source>
        <strain evidence="2 3">R7</strain>
    </source>
</reference>
<proteinExistence type="predicted"/>
<feature type="domain" description="Amidohydrolase 3" evidence="1">
    <location>
        <begin position="41"/>
        <end position="395"/>
    </location>
</feature>
<dbReference type="Gene3D" id="3.20.20.140">
    <property type="entry name" value="Metal-dependent hydrolases"/>
    <property type="match status" value="1"/>
</dbReference>
<dbReference type="InterPro" id="IPR011059">
    <property type="entry name" value="Metal-dep_hydrolase_composite"/>
</dbReference>
<dbReference type="SUPFAM" id="SSF51556">
    <property type="entry name" value="Metallo-dependent hydrolases"/>
    <property type="match status" value="1"/>
</dbReference>
<dbReference type="RefSeq" id="WP_128641119.1">
    <property type="nucleotide sequence ID" value="NZ_CP008947.1"/>
</dbReference>
<dbReference type="CDD" id="cd01293">
    <property type="entry name" value="Bact_CD"/>
    <property type="match status" value="1"/>
</dbReference>
<dbReference type="InterPro" id="IPR052349">
    <property type="entry name" value="Metallo-hydrolase_Enzymes"/>
</dbReference>
<dbReference type="Pfam" id="PF07969">
    <property type="entry name" value="Amidohydro_3"/>
    <property type="match status" value="1"/>
</dbReference>